<protein>
    <submittedName>
        <fullName evidence="1">Uncharacterized protein</fullName>
    </submittedName>
</protein>
<name>A0A453QQ36_AEGTS</name>
<reference evidence="1" key="5">
    <citation type="journal article" date="2021" name="G3 (Bethesda)">
        <title>Aegilops tauschii genome assembly Aet v5.0 features greater sequence contiguity and improved annotation.</title>
        <authorList>
            <person name="Wang L."/>
            <person name="Zhu T."/>
            <person name="Rodriguez J.C."/>
            <person name="Deal K.R."/>
            <person name="Dubcovsky J."/>
            <person name="McGuire P.E."/>
            <person name="Lux T."/>
            <person name="Spannagl M."/>
            <person name="Mayer K.F.X."/>
            <person name="Baldrich P."/>
            <person name="Meyers B.C."/>
            <person name="Huo N."/>
            <person name="Gu Y.Q."/>
            <person name="Zhou H."/>
            <person name="Devos K.M."/>
            <person name="Bennetzen J.L."/>
            <person name="Unver T."/>
            <person name="Budak H."/>
            <person name="Gulick P.J."/>
            <person name="Galiba G."/>
            <person name="Kalapos B."/>
            <person name="Nelson D.R."/>
            <person name="Li P."/>
            <person name="You F.M."/>
            <person name="Luo M.C."/>
            <person name="Dvorak J."/>
        </authorList>
    </citation>
    <scope>NUCLEOTIDE SEQUENCE [LARGE SCALE GENOMIC DNA]</scope>
    <source>
        <strain evidence="1">cv. AL8/78</strain>
    </source>
</reference>
<organism evidence="1 2">
    <name type="scientific">Aegilops tauschii subsp. strangulata</name>
    <name type="common">Goatgrass</name>
    <dbReference type="NCBI Taxonomy" id="200361"/>
    <lineage>
        <taxon>Eukaryota</taxon>
        <taxon>Viridiplantae</taxon>
        <taxon>Streptophyta</taxon>
        <taxon>Embryophyta</taxon>
        <taxon>Tracheophyta</taxon>
        <taxon>Spermatophyta</taxon>
        <taxon>Magnoliopsida</taxon>
        <taxon>Liliopsida</taxon>
        <taxon>Poales</taxon>
        <taxon>Poaceae</taxon>
        <taxon>BOP clade</taxon>
        <taxon>Pooideae</taxon>
        <taxon>Triticodae</taxon>
        <taxon>Triticeae</taxon>
        <taxon>Triticinae</taxon>
        <taxon>Aegilops</taxon>
    </lineage>
</organism>
<sequence length="53" mass="5811">MVTNWSCYACVQLGRSKLNGSASSSGLVFRVDAPLHGFGRPWFSIQMNSGLEF</sequence>
<dbReference type="PANTHER" id="PTHR34541:SF1">
    <property type="entry name" value="OS06G0152800 PROTEIN"/>
    <property type="match status" value="1"/>
</dbReference>
<dbReference type="AlphaFoldDB" id="A0A453QQ36"/>
<reference evidence="1" key="4">
    <citation type="submission" date="2019-03" db="UniProtKB">
        <authorList>
            <consortium name="EnsemblPlants"/>
        </authorList>
    </citation>
    <scope>IDENTIFICATION</scope>
</reference>
<dbReference type="EnsemblPlants" id="AET7Gv20276500.1">
    <property type="protein sequence ID" value="AET7Gv20276500.1"/>
    <property type="gene ID" value="AET7Gv20276500"/>
</dbReference>
<dbReference type="PANTHER" id="PTHR34541">
    <property type="entry name" value="OS01G0729900 PROTEIN"/>
    <property type="match status" value="1"/>
</dbReference>
<dbReference type="Proteomes" id="UP000015105">
    <property type="component" value="Chromosome 7D"/>
</dbReference>
<dbReference type="Gramene" id="AET7Gv20276500.1">
    <property type="protein sequence ID" value="AET7Gv20276500.1"/>
    <property type="gene ID" value="AET7Gv20276500"/>
</dbReference>
<reference evidence="2" key="2">
    <citation type="journal article" date="2017" name="Nat. Plants">
        <title>The Aegilops tauschii genome reveals multiple impacts of transposons.</title>
        <authorList>
            <person name="Zhao G."/>
            <person name="Zou C."/>
            <person name="Li K."/>
            <person name="Wang K."/>
            <person name="Li T."/>
            <person name="Gao L."/>
            <person name="Zhang X."/>
            <person name="Wang H."/>
            <person name="Yang Z."/>
            <person name="Liu X."/>
            <person name="Jiang W."/>
            <person name="Mao L."/>
            <person name="Kong X."/>
            <person name="Jiao Y."/>
            <person name="Jia J."/>
        </authorList>
    </citation>
    <scope>NUCLEOTIDE SEQUENCE [LARGE SCALE GENOMIC DNA]</scope>
    <source>
        <strain evidence="2">cv. AL8/78</strain>
    </source>
</reference>
<evidence type="ECO:0000313" key="1">
    <source>
        <dbReference type="EnsemblPlants" id="AET7Gv20276500.1"/>
    </source>
</evidence>
<proteinExistence type="predicted"/>
<keyword evidence="2" id="KW-1185">Reference proteome</keyword>
<reference evidence="2" key="1">
    <citation type="journal article" date="2014" name="Science">
        <title>Ancient hybridizations among the ancestral genomes of bread wheat.</title>
        <authorList>
            <consortium name="International Wheat Genome Sequencing Consortium,"/>
            <person name="Marcussen T."/>
            <person name="Sandve S.R."/>
            <person name="Heier L."/>
            <person name="Spannagl M."/>
            <person name="Pfeifer M."/>
            <person name="Jakobsen K.S."/>
            <person name="Wulff B.B."/>
            <person name="Steuernagel B."/>
            <person name="Mayer K.F."/>
            <person name="Olsen O.A."/>
        </authorList>
    </citation>
    <scope>NUCLEOTIDE SEQUENCE [LARGE SCALE GENOMIC DNA]</scope>
    <source>
        <strain evidence="2">cv. AL8/78</strain>
    </source>
</reference>
<accession>A0A453QQ36</accession>
<evidence type="ECO:0000313" key="2">
    <source>
        <dbReference type="Proteomes" id="UP000015105"/>
    </source>
</evidence>
<reference evidence="1" key="3">
    <citation type="journal article" date="2017" name="Nature">
        <title>Genome sequence of the progenitor of the wheat D genome Aegilops tauschii.</title>
        <authorList>
            <person name="Luo M.C."/>
            <person name="Gu Y.Q."/>
            <person name="Puiu D."/>
            <person name="Wang H."/>
            <person name="Twardziok S.O."/>
            <person name="Deal K.R."/>
            <person name="Huo N."/>
            <person name="Zhu T."/>
            <person name="Wang L."/>
            <person name="Wang Y."/>
            <person name="McGuire P.E."/>
            <person name="Liu S."/>
            <person name="Long H."/>
            <person name="Ramasamy R.K."/>
            <person name="Rodriguez J.C."/>
            <person name="Van S.L."/>
            <person name="Yuan L."/>
            <person name="Wang Z."/>
            <person name="Xia Z."/>
            <person name="Xiao L."/>
            <person name="Anderson O.D."/>
            <person name="Ouyang S."/>
            <person name="Liang Y."/>
            <person name="Zimin A.V."/>
            <person name="Pertea G."/>
            <person name="Qi P."/>
            <person name="Bennetzen J.L."/>
            <person name="Dai X."/>
            <person name="Dawson M.W."/>
            <person name="Muller H.G."/>
            <person name="Kugler K."/>
            <person name="Rivarola-Duarte L."/>
            <person name="Spannagl M."/>
            <person name="Mayer K.F.X."/>
            <person name="Lu F.H."/>
            <person name="Bevan M.W."/>
            <person name="Leroy P."/>
            <person name="Li P."/>
            <person name="You F.M."/>
            <person name="Sun Q."/>
            <person name="Liu Z."/>
            <person name="Lyons E."/>
            <person name="Wicker T."/>
            <person name="Salzberg S.L."/>
            <person name="Devos K.M."/>
            <person name="Dvorak J."/>
        </authorList>
    </citation>
    <scope>NUCLEOTIDE SEQUENCE [LARGE SCALE GENOMIC DNA]</scope>
    <source>
        <strain evidence="1">cv. AL8/78</strain>
    </source>
</reference>